<keyword evidence="1" id="KW-0812">Transmembrane</keyword>
<evidence type="ECO:0000256" key="1">
    <source>
        <dbReference type="SAM" id="Phobius"/>
    </source>
</evidence>
<organism evidence="2 3">
    <name type="scientific">Olea europaea subsp. europaea</name>
    <dbReference type="NCBI Taxonomy" id="158383"/>
    <lineage>
        <taxon>Eukaryota</taxon>
        <taxon>Viridiplantae</taxon>
        <taxon>Streptophyta</taxon>
        <taxon>Embryophyta</taxon>
        <taxon>Tracheophyta</taxon>
        <taxon>Spermatophyta</taxon>
        <taxon>Magnoliopsida</taxon>
        <taxon>eudicotyledons</taxon>
        <taxon>Gunneridae</taxon>
        <taxon>Pentapetalae</taxon>
        <taxon>asterids</taxon>
        <taxon>lamiids</taxon>
        <taxon>Lamiales</taxon>
        <taxon>Oleaceae</taxon>
        <taxon>Oleeae</taxon>
        <taxon>Olea</taxon>
    </lineage>
</organism>
<keyword evidence="3" id="KW-1185">Reference proteome</keyword>
<protein>
    <submittedName>
        <fullName evidence="2">Uncharacterized protein</fullName>
    </submittedName>
</protein>
<dbReference type="EMBL" id="CACTIH010000018">
    <property type="protein sequence ID" value="CAA2934711.1"/>
    <property type="molecule type" value="Genomic_DNA"/>
</dbReference>
<dbReference type="Proteomes" id="UP000594638">
    <property type="component" value="Unassembled WGS sequence"/>
</dbReference>
<reference evidence="2 3" key="1">
    <citation type="submission" date="2019-12" db="EMBL/GenBank/DDBJ databases">
        <authorList>
            <person name="Alioto T."/>
            <person name="Alioto T."/>
            <person name="Gomez Garrido J."/>
        </authorList>
    </citation>
    <scope>NUCLEOTIDE SEQUENCE [LARGE SCALE GENOMIC DNA]</scope>
</reference>
<dbReference type="PANTHER" id="PTHR33237">
    <property type="entry name" value="F2P16.13 PROTEIN-RELATED"/>
    <property type="match status" value="1"/>
</dbReference>
<evidence type="ECO:0000313" key="3">
    <source>
        <dbReference type="Proteomes" id="UP000594638"/>
    </source>
</evidence>
<dbReference type="Gramene" id="OE9A006808T1">
    <property type="protein sequence ID" value="OE9A006808C1"/>
    <property type="gene ID" value="OE9A006808"/>
</dbReference>
<gene>
    <name evidence="2" type="ORF">OLEA9_A006808</name>
</gene>
<dbReference type="PANTHER" id="PTHR33237:SF4">
    <property type="entry name" value="F14O23.12"/>
    <property type="match status" value="1"/>
</dbReference>
<comment type="caution">
    <text evidence="2">The sequence shown here is derived from an EMBL/GenBank/DDBJ whole genome shotgun (WGS) entry which is preliminary data.</text>
</comment>
<name>A0A8S0P8S1_OLEEU</name>
<dbReference type="AlphaFoldDB" id="A0A8S0P8S1"/>
<keyword evidence="1" id="KW-0472">Membrane</keyword>
<feature type="transmembrane region" description="Helical" evidence="1">
    <location>
        <begin position="28"/>
        <end position="46"/>
    </location>
</feature>
<accession>A0A8S0P8S1</accession>
<sequence>MSTQSISAIPSMARDIILDRQPLTTSHIGFTFGTLLLCAFALFMCASHSRRWRKWRACYGYGDHDPVIQLNHEMIHFGDVDSSTISGEASVWKKNILMGGKCELPDFSGVIIYDSAGNVVTPAKTPRALPWK</sequence>
<dbReference type="OrthoDB" id="1840737at2759"/>
<keyword evidence="1" id="KW-1133">Transmembrane helix</keyword>
<proteinExistence type="predicted"/>
<evidence type="ECO:0000313" key="2">
    <source>
        <dbReference type="EMBL" id="CAA2934711.1"/>
    </source>
</evidence>